<evidence type="ECO:0000256" key="6">
    <source>
        <dbReference type="ARBA" id="ARBA00023015"/>
    </source>
</evidence>
<dbReference type="GeneID" id="109022024"/>
<organism evidence="9 10">
    <name type="scientific">Juglans regia</name>
    <name type="common">English walnut</name>
    <dbReference type="NCBI Taxonomy" id="51240"/>
    <lineage>
        <taxon>Eukaryota</taxon>
        <taxon>Viridiplantae</taxon>
        <taxon>Streptophyta</taxon>
        <taxon>Embryophyta</taxon>
        <taxon>Tracheophyta</taxon>
        <taxon>Spermatophyta</taxon>
        <taxon>Magnoliopsida</taxon>
        <taxon>eudicotyledons</taxon>
        <taxon>Gunneridae</taxon>
        <taxon>Pentapetalae</taxon>
        <taxon>rosids</taxon>
        <taxon>fabids</taxon>
        <taxon>Fagales</taxon>
        <taxon>Juglandaceae</taxon>
        <taxon>Juglans</taxon>
    </lineage>
</organism>
<dbReference type="PROSITE" id="PS00028">
    <property type="entry name" value="ZINC_FINGER_C2H2_1"/>
    <property type="match status" value="1"/>
</dbReference>
<dbReference type="GO" id="GO:0010044">
    <property type="term" value="P:response to aluminum ion"/>
    <property type="evidence" value="ECO:0007669"/>
    <property type="project" value="InterPro"/>
</dbReference>
<keyword evidence="7" id="KW-0804">Transcription</keyword>
<dbReference type="STRING" id="51240.A0A2I4HW45"/>
<evidence type="ECO:0000256" key="2">
    <source>
        <dbReference type="ARBA" id="ARBA00022723"/>
    </source>
</evidence>
<dbReference type="AlphaFoldDB" id="A0A2I4HW45"/>
<dbReference type="OrthoDB" id="8113227at2759"/>
<keyword evidence="5" id="KW-0862">Zinc</keyword>
<dbReference type="GO" id="GO:0008270">
    <property type="term" value="F:zinc ion binding"/>
    <property type="evidence" value="ECO:0007669"/>
    <property type="project" value="UniProtKB-KW"/>
</dbReference>
<dbReference type="Pfam" id="PF00096">
    <property type="entry name" value="zf-C2H2"/>
    <property type="match status" value="1"/>
</dbReference>
<dbReference type="GO" id="GO:0010447">
    <property type="term" value="P:response to acidic pH"/>
    <property type="evidence" value="ECO:0007669"/>
    <property type="project" value="InterPro"/>
</dbReference>
<dbReference type="InterPro" id="IPR013087">
    <property type="entry name" value="Znf_C2H2_type"/>
</dbReference>
<dbReference type="Gene3D" id="3.30.160.60">
    <property type="entry name" value="Classic Zinc Finger"/>
    <property type="match status" value="2"/>
</dbReference>
<dbReference type="PANTHER" id="PTHR46352:SF14">
    <property type="entry name" value="PROTEIN SENSITIVE TO PROTON RHIZOTOXICITY 2-LIKE"/>
    <property type="match status" value="1"/>
</dbReference>
<keyword evidence="4" id="KW-0863">Zinc-finger</keyword>
<protein>
    <submittedName>
        <fullName evidence="10">Protein SENSITIVE TO PROTON RHIZOTOXICITY 1-like</fullName>
    </submittedName>
</protein>
<dbReference type="SMART" id="SM00355">
    <property type="entry name" value="ZnF_C2H2"/>
    <property type="match status" value="4"/>
</dbReference>
<evidence type="ECO:0000256" key="7">
    <source>
        <dbReference type="ARBA" id="ARBA00023163"/>
    </source>
</evidence>
<evidence type="ECO:0000256" key="8">
    <source>
        <dbReference type="ARBA" id="ARBA00023242"/>
    </source>
</evidence>
<evidence type="ECO:0000256" key="5">
    <source>
        <dbReference type="ARBA" id="ARBA00022833"/>
    </source>
</evidence>
<dbReference type="InterPro" id="IPR036236">
    <property type="entry name" value="Znf_C2H2_sf"/>
</dbReference>
<keyword evidence="8" id="KW-0539">Nucleus</keyword>
<dbReference type="PANTHER" id="PTHR46352">
    <property type="entry name" value="PROTEIN SENSITIVE TO PROTON RHIZOTOXICITY 1"/>
    <property type="match status" value="1"/>
</dbReference>
<evidence type="ECO:0000256" key="1">
    <source>
        <dbReference type="ARBA" id="ARBA00004123"/>
    </source>
</evidence>
<dbReference type="RefSeq" id="XP_018860347.2">
    <property type="nucleotide sequence ID" value="XM_019004802.2"/>
</dbReference>
<evidence type="ECO:0000256" key="3">
    <source>
        <dbReference type="ARBA" id="ARBA00022737"/>
    </source>
</evidence>
<dbReference type="FunFam" id="3.30.160.60:FF:000100">
    <property type="entry name" value="Zinc finger 45-like"/>
    <property type="match status" value="1"/>
</dbReference>
<dbReference type="Gramene" id="Jr01_16980_p1">
    <property type="protein sequence ID" value="cds.Jr01_16980_p1"/>
    <property type="gene ID" value="Jr01_16980"/>
</dbReference>
<keyword evidence="9" id="KW-1185">Reference proteome</keyword>
<keyword evidence="2" id="KW-0479">Metal-binding</keyword>
<keyword evidence="3" id="KW-0677">Repeat</keyword>
<evidence type="ECO:0000256" key="4">
    <source>
        <dbReference type="ARBA" id="ARBA00022771"/>
    </source>
</evidence>
<dbReference type="InterPro" id="IPR044300">
    <property type="entry name" value="STOP1/2"/>
</dbReference>
<dbReference type="InterPro" id="IPR058196">
    <property type="entry name" value="zf-C2H2_STOP1/2_C"/>
</dbReference>
<proteinExistence type="predicted"/>
<dbReference type="SUPFAM" id="SSF57667">
    <property type="entry name" value="beta-beta-alpha zinc fingers"/>
    <property type="match status" value="1"/>
</dbReference>
<dbReference type="PROSITE" id="PS50157">
    <property type="entry name" value="ZINC_FINGER_C2H2_2"/>
    <property type="match status" value="1"/>
</dbReference>
<accession>A0A2I4HW45</accession>
<dbReference type="InterPro" id="IPR059161">
    <property type="entry name" value="Znf-C2H2_STOP1/2_3rd"/>
</dbReference>
<dbReference type="Pfam" id="PF23118">
    <property type="entry name" value="zf-C2H2_STOP2_C"/>
    <property type="match status" value="1"/>
</dbReference>
<evidence type="ECO:0000313" key="9">
    <source>
        <dbReference type="Proteomes" id="UP000235220"/>
    </source>
</evidence>
<dbReference type="Pfam" id="PF23115">
    <property type="entry name" value="zf-C2H2_STOP2_3rd"/>
    <property type="match status" value="1"/>
</dbReference>
<comment type="subcellular location">
    <subcellularLocation>
        <location evidence="1">Nucleus</location>
    </subcellularLocation>
</comment>
<dbReference type="KEGG" id="jre:109022024"/>
<keyword evidence="6" id="KW-0805">Transcription regulation</keyword>
<dbReference type="Proteomes" id="UP000235220">
    <property type="component" value="Chromosome 1"/>
</dbReference>
<sequence>MFNIGESFPTPARYTGELGFDPAQVRLGSSDPRVPLLNLSTVRNKMDNLQRFLSDSVNRNQLIGQDQMDLVSSEIVSAIHQVIVNGAALLACTQTPSPIESAPNPTMPPKFPGESSVSLKVEAFNEEVKNENLVFESDDSEIVELDAMELLVEHIHFCDICGKGFKRDANLRMHMRAHGNQYKTAEALAKPERHRADPCLNTRFSCPYEGCNRNRLHKKFRPLKSVTCAKNHFKRSHCPKMYSCNRCNKKSFSVVADLKNHLKHCGEARWRCTCGTSFSRKDKLFGHMALFEGHMPAVGDEDERAKDLAEAAAVTAMDEDENEDEEEDVVMVKGGELTPENSSDNGFFDGLLDGFSSIESFCLRDVLGSPIGFDGL</sequence>
<gene>
    <name evidence="10" type="primary">LOC109022024</name>
</gene>
<evidence type="ECO:0000313" key="10">
    <source>
        <dbReference type="RefSeq" id="XP_018860347.2"/>
    </source>
</evidence>
<name>A0A2I4HW45_JUGRE</name>
<reference evidence="10" key="1">
    <citation type="submission" date="2025-08" db="UniProtKB">
        <authorList>
            <consortium name="RefSeq"/>
        </authorList>
    </citation>
    <scope>IDENTIFICATION</scope>
    <source>
        <tissue evidence="10">Leaves</tissue>
    </source>
</reference>